<comment type="caution">
    <text evidence="1">The sequence shown here is derived from an EMBL/GenBank/DDBJ whole genome shotgun (WGS) entry which is preliminary data.</text>
</comment>
<protein>
    <submittedName>
        <fullName evidence="1">Protein PhnA</fullName>
    </submittedName>
</protein>
<accession>A0A3M0A133</accession>
<dbReference type="AlphaFoldDB" id="A0A3M0A133"/>
<evidence type="ECO:0000313" key="2">
    <source>
        <dbReference type="Proteomes" id="UP000267187"/>
    </source>
</evidence>
<keyword evidence="2" id="KW-1185">Reference proteome</keyword>
<organism evidence="1 2">
    <name type="scientific">Umboniibacter marinipuniceus</name>
    <dbReference type="NCBI Taxonomy" id="569599"/>
    <lineage>
        <taxon>Bacteria</taxon>
        <taxon>Pseudomonadati</taxon>
        <taxon>Pseudomonadota</taxon>
        <taxon>Gammaproteobacteria</taxon>
        <taxon>Cellvibrionales</taxon>
        <taxon>Cellvibrionaceae</taxon>
        <taxon>Umboniibacter</taxon>
    </lineage>
</organism>
<name>A0A3M0A133_9GAMM</name>
<dbReference type="Proteomes" id="UP000267187">
    <property type="component" value="Unassembled WGS sequence"/>
</dbReference>
<reference evidence="1 2" key="1">
    <citation type="submission" date="2018-10" db="EMBL/GenBank/DDBJ databases">
        <title>Genomic Encyclopedia of Type Strains, Phase IV (KMG-IV): sequencing the most valuable type-strain genomes for metagenomic binning, comparative biology and taxonomic classification.</title>
        <authorList>
            <person name="Goeker M."/>
        </authorList>
    </citation>
    <scope>NUCLEOTIDE SEQUENCE [LARGE SCALE GENOMIC DNA]</scope>
    <source>
        <strain evidence="1 2">DSM 25080</strain>
    </source>
</reference>
<sequence>MSKGREKHQARLNELSLFGKDLARRSGRKCELCEASGVALKVVEVEPAPKEPDFNYCVFICDSCDDQLRSPKRRDHNHWRCLAQSVWSETPAIQALSIWLVRQIPEDWATDTVEMLFADEHVMQWADTINFDGK</sequence>
<gene>
    <name evidence="1" type="ORF">DFR27_2190</name>
</gene>
<proteinExistence type="predicted"/>
<evidence type="ECO:0000313" key="1">
    <source>
        <dbReference type="EMBL" id="RMA78851.1"/>
    </source>
</evidence>
<dbReference type="EMBL" id="REFJ01000005">
    <property type="protein sequence ID" value="RMA78851.1"/>
    <property type="molecule type" value="Genomic_DNA"/>
</dbReference>
<dbReference type="OrthoDB" id="9810131at2"/>
<dbReference type="RefSeq" id="WP_121877488.1">
    <property type="nucleotide sequence ID" value="NZ_REFJ01000005.1"/>
</dbReference>